<protein>
    <submittedName>
        <fullName evidence="1">Uncharacterized protein</fullName>
    </submittedName>
</protein>
<accession>A0A8S5MF51</accession>
<sequence>MTAALQSRGELPPTTAAGIAEVKALEVFNETMPPADVPTDHFIHAGCYVRTCRIAAGVLLTSALIKVPTVVIISGDVVIRADSESHRVTGYTVLRGMAGRKVAYHALQDTTITMIYATRKAVPEDCEPEFTDEYEHLLTGRK</sequence>
<dbReference type="EMBL" id="BK014892">
    <property type="protein sequence ID" value="DAD80961.1"/>
    <property type="molecule type" value="Genomic_DNA"/>
</dbReference>
<evidence type="ECO:0000313" key="1">
    <source>
        <dbReference type="EMBL" id="DAD80961.1"/>
    </source>
</evidence>
<name>A0A8S5MF51_9CAUD</name>
<reference evidence="1" key="1">
    <citation type="journal article" date="2021" name="Proc. Natl. Acad. Sci. U.S.A.">
        <title>A Catalog of Tens of Thousands of Viruses from Human Metagenomes Reveals Hidden Associations with Chronic Diseases.</title>
        <authorList>
            <person name="Tisza M.J."/>
            <person name="Buck C.B."/>
        </authorList>
    </citation>
    <scope>NUCLEOTIDE SEQUENCE</scope>
    <source>
        <strain evidence="1">Ct9P15</strain>
    </source>
</reference>
<proteinExistence type="predicted"/>
<organism evidence="1">
    <name type="scientific">Podoviridae sp. ct9P15</name>
    <dbReference type="NCBI Taxonomy" id="2826543"/>
    <lineage>
        <taxon>Viruses</taxon>
        <taxon>Duplodnaviria</taxon>
        <taxon>Heunggongvirae</taxon>
        <taxon>Uroviricota</taxon>
        <taxon>Caudoviricetes</taxon>
    </lineage>
</organism>